<dbReference type="OrthoDB" id="1867629at2759"/>
<organism evidence="1 2">
    <name type="scientific">Trema orientale</name>
    <name type="common">Charcoal tree</name>
    <name type="synonym">Celtis orientalis</name>
    <dbReference type="NCBI Taxonomy" id="63057"/>
    <lineage>
        <taxon>Eukaryota</taxon>
        <taxon>Viridiplantae</taxon>
        <taxon>Streptophyta</taxon>
        <taxon>Embryophyta</taxon>
        <taxon>Tracheophyta</taxon>
        <taxon>Spermatophyta</taxon>
        <taxon>Magnoliopsida</taxon>
        <taxon>eudicotyledons</taxon>
        <taxon>Gunneridae</taxon>
        <taxon>Pentapetalae</taxon>
        <taxon>rosids</taxon>
        <taxon>fabids</taxon>
        <taxon>Rosales</taxon>
        <taxon>Cannabaceae</taxon>
        <taxon>Trema</taxon>
    </lineage>
</organism>
<proteinExistence type="predicted"/>
<sequence length="101" mass="11602">MSDETIQVWIMGDCFGSVKGSSSWIKQLTIGPFIGMASPLTFWKSDELLMRVNREGKLVSYNIHTKKFRNLAINGAKKVRCWALPYMKSLFSVQRRRQAQS</sequence>
<comment type="caution">
    <text evidence="1">The sequence shown here is derived from an EMBL/GenBank/DDBJ whole genome shotgun (WGS) entry which is preliminary data.</text>
</comment>
<keyword evidence="2" id="KW-1185">Reference proteome</keyword>
<dbReference type="InParanoid" id="A0A2P5FUR6"/>
<dbReference type="Proteomes" id="UP000237000">
    <property type="component" value="Unassembled WGS sequence"/>
</dbReference>
<dbReference type="EMBL" id="JXTC01000008">
    <property type="protein sequence ID" value="POO01538.1"/>
    <property type="molecule type" value="Genomic_DNA"/>
</dbReference>
<reference evidence="2" key="1">
    <citation type="submission" date="2016-06" db="EMBL/GenBank/DDBJ databases">
        <title>Parallel loss of symbiosis genes in relatives of nitrogen-fixing non-legume Parasponia.</title>
        <authorList>
            <person name="Van Velzen R."/>
            <person name="Holmer R."/>
            <person name="Bu F."/>
            <person name="Rutten L."/>
            <person name="Van Zeijl A."/>
            <person name="Liu W."/>
            <person name="Santuari L."/>
            <person name="Cao Q."/>
            <person name="Sharma T."/>
            <person name="Shen D."/>
            <person name="Roswanjaya Y."/>
            <person name="Wardhani T."/>
            <person name="Kalhor M.S."/>
            <person name="Jansen J."/>
            <person name="Van den Hoogen J."/>
            <person name="Gungor B."/>
            <person name="Hartog M."/>
            <person name="Hontelez J."/>
            <person name="Verver J."/>
            <person name="Yang W.-C."/>
            <person name="Schijlen E."/>
            <person name="Repin R."/>
            <person name="Schilthuizen M."/>
            <person name="Schranz E."/>
            <person name="Heidstra R."/>
            <person name="Miyata K."/>
            <person name="Fedorova E."/>
            <person name="Kohlen W."/>
            <person name="Bisseling T."/>
            <person name="Smit S."/>
            <person name="Geurts R."/>
        </authorList>
    </citation>
    <scope>NUCLEOTIDE SEQUENCE [LARGE SCALE GENOMIC DNA]</scope>
    <source>
        <strain evidence="2">cv. RG33-2</strain>
    </source>
</reference>
<name>A0A2P5FUR6_TREOI</name>
<evidence type="ECO:0000313" key="1">
    <source>
        <dbReference type="EMBL" id="POO01538.1"/>
    </source>
</evidence>
<gene>
    <name evidence="1" type="ORF">TorRG33x02_028450</name>
</gene>
<accession>A0A2P5FUR6</accession>
<dbReference type="AlphaFoldDB" id="A0A2P5FUR6"/>
<protein>
    <submittedName>
        <fullName evidence="1">Uncharacterized protein</fullName>
    </submittedName>
</protein>
<evidence type="ECO:0000313" key="2">
    <source>
        <dbReference type="Proteomes" id="UP000237000"/>
    </source>
</evidence>